<dbReference type="Proteomes" id="UP001341840">
    <property type="component" value="Unassembled WGS sequence"/>
</dbReference>
<accession>A0ABU6SJ18</accession>
<reference evidence="2 3" key="1">
    <citation type="journal article" date="2023" name="Plants (Basel)">
        <title>Bridging the Gap: Combining Genomics and Transcriptomics Approaches to Understand Stylosanthes scabra, an Orphan Legume from the Brazilian Caatinga.</title>
        <authorList>
            <person name="Ferreira-Neto J.R.C."/>
            <person name="da Silva M.D."/>
            <person name="Binneck E."/>
            <person name="de Melo N.F."/>
            <person name="da Silva R.H."/>
            <person name="de Melo A.L.T.M."/>
            <person name="Pandolfi V."/>
            <person name="Bustamante F.O."/>
            <person name="Brasileiro-Vidal A.C."/>
            <person name="Benko-Iseppon A.M."/>
        </authorList>
    </citation>
    <scope>NUCLEOTIDE SEQUENCE [LARGE SCALE GENOMIC DNA]</scope>
    <source>
        <tissue evidence="2">Leaves</tissue>
    </source>
</reference>
<sequence length="105" mass="11138">MEAELAVRVLGSQRYVPIGREVVAGGSQRGHGGRHHSDFRVALVLHQHALHPERNDGHDGEGGCHGHQEAAEEGGDEGAPLQPGVVDGGFLLIVVIVGVRGWRNC</sequence>
<name>A0ABU6SJ18_9FABA</name>
<evidence type="ECO:0000313" key="3">
    <source>
        <dbReference type="Proteomes" id="UP001341840"/>
    </source>
</evidence>
<protein>
    <submittedName>
        <fullName evidence="2">Uncharacterized protein</fullName>
    </submittedName>
</protein>
<feature type="region of interest" description="Disordered" evidence="1">
    <location>
        <begin position="50"/>
        <end position="85"/>
    </location>
</feature>
<comment type="caution">
    <text evidence="2">The sequence shown here is derived from an EMBL/GenBank/DDBJ whole genome shotgun (WGS) entry which is preliminary data.</text>
</comment>
<evidence type="ECO:0000313" key="2">
    <source>
        <dbReference type="EMBL" id="MED6136367.1"/>
    </source>
</evidence>
<organism evidence="2 3">
    <name type="scientific">Stylosanthes scabra</name>
    <dbReference type="NCBI Taxonomy" id="79078"/>
    <lineage>
        <taxon>Eukaryota</taxon>
        <taxon>Viridiplantae</taxon>
        <taxon>Streptophyta</taxon>
        <taxon>Embryophyta</taxon>
        <taxon>Tracheophyta</taxon>
        <taxon>Spermatophyta</taxon>
        <taxon>Magnoliopsida</taxon>
        <taxon>eudicotyledons</taxon>
        <taxon>Gunneridae</taxon>
        <taxon>Pentapetalae</taxon>
        <taxon>rosids</taxon>
        <taxon>fabids</taxon>
        <taxon>Fabales</taxon>
        <taxon>Fabaceae</taxon>
        <taxon>Papilionoideae</taxon>
        <taxon>50 kb inversion clade</taxon>
        <taxon>dalbergioids sensu lato</taxon>
        <taxon>Dalbergieae</taxon>
        <taxon>Pterocarpus clade</taxon>
        <taxon>Stylosanthes</taxon>
    </lineage>
</organism>
<feature type="compositionally biased region" description="Basic and acidic residues" evidence="1">
    <location>
        <begin position="50"/>
        <end position="70"/>
    </location>
</feature>
<dbReference type="EMBL" id="JASCZI010060849">
    <property type="protein sequence ID" value="MED6136367.1"/>
    <property type="molecule type" value="Genomic_DNA"/>
</dbReference>
<proteinExistence type="predicted"/>
<gene>
    <name evidence="2" type="ORF">PIB30_055533</name>
</gene>
<evidence type="ECO:0000256" key="1">
    <source>
        <dbReference type="SAM" id="MobiDB-lite"/>
    </source>
</evidence>
<keyword evidence="3" id="KW-1185">Reference proteome</keyword>